<dbReference type="InterPro" id="IPR023186">
    <property type="entry name" value="IUNH"/>
</dbReference>
<dbReference type="Gene3D" id="3.90.245.10">
    <property type="entry name" value="Ribonucleoside hydrolase-like"/>
    <property type="match status" value="1"/>
</dbReference>
<evidence type="ECO:0000313" key="6">
    <source>
        <dbReference type="Proteomes" id="UP001596203"/>
    </source>
</evidence>
<dbReference type="InterPro" id="IPR036452">
    <property type="entry name" value="Ribo_hydro-like"/>
</dbReference>
<feature type="domain" description="Inosine/uridine-preferring nucleoside hydrolase" evidence="4">
    <location>
        <begin position="7"/>
        <end position="264"/>
    </location>
</feature>
<dbReference type="InterPro" id="IPR001910">
    <property type="entry name" value="Inosine/uridine_hydrolase_dom"/>
</dbReference>
<evidence type="ECO:0000256" key="3">
    <source>
        <dbReference type="SAM" id="MobiDB-lite"/>
    </source>
</evidence>
<dbReference type="EMBL" id="JBHSPR010000037">
    <property type="protein sequence ID" value="MFC6020828.1"/>
    <property type="molecule type" value="Genomic_DNA"/>
</dbReference>
<keyword evidence="6" id="KW-1185">Reference proteome</keyword>
<evidence type="ECO:0000256" key="1">
    <source>
        <dbReference type="ARBA" id="ARBA00022801"/>
    </source>
</evidence>
<proteinExistence type="predicted"/>
<comment type="caution">
    <text evidence="5">The sequence shown here is derived from an EMBL/GenBank/DDBJ whole genome shotgun (WGS) entry which is preliminary data.</text>
</comment>
<name>A0ABW1KK92_9ACTN</name>
<dbReference type="PANTHER" id="PTHR12304:SF4">
    <property type="entry name" value="URIDINE NUCLEOSIDASE"/>
    <property type="match status" value="1"/>
</dbReference>
<dbReference type="GO" id="GO:0016787">
    <property type="term" value="F:hydrolase activity"/>
    <property type="evidence" value="ECO:0007669"/>
    <property type="project" value="UniProtKB-KW"/>
</dbReference>
<sequence>MDNQSPVLLDTDIGNDIDDAVCLAYLLAQPRCDLLGITTVSADPEARAALASVLCRAAGRNVPIFPGAGEPLVGPPVQGPPPQAVALARWDHERSFPAGAAVEFLRQTIRARPGEVTLLAIGPLTNVALLFAVDPQIPSLLRSLVLMGGAFTTVPGPEWNIHCDPAAAARVYAAPVSLHRSVGLDVTTRVRMDADAFLRRCTGPLLRPVADMAAPWLTDRPEVTFHDPLAAATLFDPSLCTFGTGEVTVSPTAGPTAGVTAWRAAGDAGRAAGDAGRDTEPGTGTGAGYDSGSGTGPHEVAVDVRPNAFLDHYFAVVDAFRSAGQARTG</sequence>
<protein>
    <submittedName>
        <fullName evidence="5">Nucleoside hydrolase</fullName>
    </submittedName>
</protein>
<dbReference type="PANTHER" id="PTHR12304">
    <property type="entry name" value="INOSINE-URIDINE PREFERRING NUCLEOSIDE HYDROLASE"/>
    <property type="match status" value="1"/>
</dbReference>
<accession>A0ABW1KK92</accession>
<keyword evidence="1 5" id="KW-0378">Hydrolase</keyword>
<organism evidence="5 6">
    <name type="scientific">Plantactinospora solaniradicis</name>
    <dbReference type="NCBI Taxonomy" id="1723736"/>
    <lineage>
        <taxon>Bacteria</taxon>
        <taxon>Bacillati</taxon>
        <taxon>Actinomycetota</taxon>
        <taxon>Actinomycetes</taxon>
        <taxon>Micromonosporales</taxon>
        <taxon>Micromonosporaceae</taxon>
        <taxon>Plantactinospora</taxon>
    </lineage>
</organism>
<reference evidence="6" key="1">
    <citation type="journal article" date="2019" name="Int. J. Syst. Evol. Microbiol.">
        <title>The Global Catalogue of Microorganisms (GCM) 10K type strain sequencing project: providing services to taxonomists for standard genome sequencing and annotation.</title>
        <authorList>
            <consortium name="The Broad Institute Genomics Platform"/>
            <consortium name="The Broad Institute Genome Sequencing Center for Infectious Disease"/>
            <person name="Wu L."/>
            <person name="Ma J."/>
        </authorList>
    </citation>
    <scope>NUCLEOTIDE SEQUENCE [LARGE SCALE GENOMIC DNA]</scope>
    <source>
        <strain evidence="6">ZS-35-S2</strain>
    </source>
</reference>
<gene>
    <name evidence="5" type="ORF">ACFP2T_32245</name>
</gene>
<evidence type="ECO:0000313" key="5">
    <source>
        <dbReference type="EMBL" id="MFC6020828.1"/>
    </source>
</evidence>
<evidence type="ECO:0000256" key="2">
    <source>
        <dbReference type="ARBA" id="ARBA00023295"/>
    </source>
</evidence>
<dbReference type="Pfam" id="PF01156">
    <property type="entry name" value="IU_nuc_hydro"/>
    <property type="match status" value="1"/>
</dbReference>
<evidence type="ECO:0000259" key="4">
    <source>
        <dbReference type="Pfam" id="PF01156"/>
    </source>
</evidence>
<keyword evidence="2" id="KW-0326">Glycosidase</keyword>
<dbReference type="Proteomes" id="UP001596203">
    <property type="component" value="Unassembled WGS sequence"/>
</dbReference>
<feature type="compositionally biased region" description="Gly residues" evidence="3">
    <location>
        <begin position="283"/>
        <end position="295"/>
    </location>
</feature>
<dbReference type="RefSeq" id="WP_377428448.1">
    <property type="nucleotide sequence ID" value="NZ_JBHSPR010000037.1"/>
</dbReference>
<dbReference type="SUPFAM" id="SSF53590">
    <property type="entry name" value="Nucleoside hydrolase"/>
    <property type="match status" value="1"/>
</dbReference>
<feature type="region of interest" description="Disordered" evidence="3">
    <location>
        <begin position="268"/>
        <end position="295"/>
    </location>
</feature>